<proteinExistence type="predicted"/>
<organism evidence="1 2">
    <name type="scientific">Penicillium roqueforti (strain FM164)</name>
    <dbReference type="NCBI Taxonomy" id="1365484"/>
    <lineage>
        <taxon>Eukaryota</taxon>
        <taxon>Fungi</taxon>
        <taxon>Dikarya</taxon>
        <taxon>Ascomycota</taxon>
        <taxon>Pezizomycotina</taxon>
        <taxon>Eurotiomycetes</taxon>
        <taxon>Eurotiomycetidae</taxon>
        <taxon>Eurotiales</taxon>
        <taxon>Aspergillaceae</taxon>
        <taxon>Penicillium</taxon>
    </lineage>
</organism>
<dbReference type="OMA" id="KIRVYWA"/>
<keyword evidence="2" id="KW-1185">Reference proteome</keyword>
<dbReference type="OrthoDB" id="4336991at2759"/>
<dbReference type="EMBL" id="HG792016">
    <property type="protein sequence ID" value="CDM31572.1"/>
    <property type="molecule type" value="Genomic_DNA"/>
</dbReference>
<reference evidence="1" key="1">
    <citation type="journal article" date="2014" name="Nat. Commun.">
        <title>Multiple recent horizontal transfers of a large genomic region in cheese making fungi.</title>
        <authorList>
            <person name="Cheeseman K."/>
            <person name="Ropars J."/>
            <person name="Renault P."/>
            <person name="Dupont J."/>
            <person name="Gouzy J."/>
            <person name="Branca A."/>
            <person name="Abraham A.L."/>
            <person name="Ceppi M."/>
            <person name="Conseiller E."/>
            <person name="Debuchy R."/>
            <person name="Malagnac F."/>
            <person name="Goarin A."/>
            <person name="Silar P."/>
            <person name="Lacoste S."/>
            <person name="Sallet E."/>
            <person name="Bensimon A."/>
            <person name="Giraud T."/>
            <person name="Brygoo Y."/>
        </authorList>
    </citation>
    <scope>NUCLEOTIDE SEQUENCE [LARGE SCALE GENOMIC DNA]</scope>
    <source>
        <strain evidence="1">FM164</strain>
    </source>
</reference>
<name>W6QPS0_PENRF</name>
<evidence type="ECO:0000313" key="1">
    <source>
        <dbReference type="EMBL" id="CDM31572.1"/>
    </source>
</evidence>
<evidence type="ECO:0000313" key="2">
    <source>
        <dbReference type="Proteomes" id="UP000030686"/>
    </source>
</evidence>
<protein>
    <submittedName>
        <fullName evidence="1">Uncharacterized protein</fullName>
    </submittedName>
</protein>
<dbReference type="AlphaFoldDB" id="W6QPS0"/>
<dbReference type="Proteomes" id="UP000030686">
    <property type="component" value="Unassembled WGS sequence"/>
</dbReference>
<accession>W6QPS0</accession>
<sequence>MASSDTWINPLVRYRIHQHSPKQEMEEYPDIESGQFDDIDAKFGATLKGTITVLEYDNYRTRRKSTISMLSDNHPPPRISRFLKMRVYWARLRHW</sequence>
<gene>
    <name evidence="1" type="ORF">PROQFM164_S02g001722</name>
</gene>